<feature type="region of interest" description="Disordered" evidence="1">
    <location>
        <begin position="46"/>
        <end position="70"/>
    </location>
</feature>
<evidence type="ECO:0000256" key="1">
    <source>
        <dbReference type="SAM" id="MobiDB-lite"/>
    </source>
</evidence>
<feature type="chain" id="PRO_5004549969" evidence="2">
    <location>
        <begin position="22"/>
        <end position="114"/>
    </location>
</feature>
<gene>
    <name evidence="3" type="ORF">FOMPIDRAFT_1050547</name>
</gene>
<name>S8E3Y7_FOMSC</name>
<dbReference type="OrthoDB" id="10584283at2759"/>
<reference evidence="3 4" key="1">
    <citation type="journal article" date="2012" name="Science">
        <title>The Paleozoic origin of enzymatic lignin decomposition reconstructed from 31 fungal genomes.</title>
        <authorList>
            <person name="Floudas D."/>
            <person name="Binder M."/>
            <person name="Riley R."/>
            <person name="Barry K."/>
            <person name="Blanchette R.A."/>
            <person name="Henrissat B."/>
            <person name="Martinez A.T."/>
            <person name="Otillar R."/>
            <person name="Spatafora J.W."/>
            <person name="Yadav J.S."/>
            <person name="Aerts A."/>
            <person name="Benoit I."/>
            <person name="Boyd A."/>
            <person name="Carlson A."/>
            <person name="Copeland A."/>
            <person name="Coutinho P.M."/>
            <person name="de Vries R.P."/>
            <person name="Ferreira P."/>
            <person name="Findley K."/>
            <person name="Foster B."/>
            <person name="Gaskell J."/>
            <person name="Glotzer D."/>
            <person name="Gorecki P."/>
            <person name="Heitman J."/>
            <person name="Hesse C."/>
            <person name="Hori C."/>
            <person name="Igarashi K."/>
            <person name="Jurgens J.A."/>
            <person name="Kallen N."/>
            <person name="Kersten P."/>
            <person name="Kohler A."/>
            <person name="Kuees U."/>
            <person name="Kumar T.K.A."/>
            <person name="Kuo A."/>
            <person name="LaButti K."/>
            <person name="Larrondo L.F."/>
            <person name="Lindquist E."/>
            <person name="Ling A."/>
            <person name="Lombard V."/>
            <person name="Lucas S."/>
            <person name="Lundell T."/>
            <person name="Martin R."/>
            <person name="McLaughlin D.J."/>
            <person name="Morgenstern I."/>
            <person name="Morin E."/>
            <person name="Murat C."/>
            <person name="Nagy L.G."/>
            <person name="Nolan M."/>
            <person name="Ohm R.A."/>
            <person name="Patyshakuliyeva A."/>
            <person name="Rokas A."/>
            <person name="Ruiz-Duenas F.J."/>
            <person name="Sabat G."/>
            <person name="Salamov A."/>
            <person name="Samejima M."/>
            <person name="Schmutz J."/>
            <person name="Slot J.C."/>
            <person name="St John F."/>
            <person name="Stenlid J."/>
            <person name="Sun H."/>
            <person name="Sun S."/>
            <person name="Syed K."/>
            <person name="Tsang A."/>
            <person name="Wiebenga A."/>
            <person name="Young D."/>
            <person name="Pisabarro A."/>
            <person name="Eastwood D.C."/>
            <person name="Martin F."/>
            <person name="Cullen D."/>
            <person name="Grigoriev I.V."/>
            <person name="Hibbett D.S."/>
        </authorList>
    </citation>
    <scope>NUCLEOTIDE SEQUENCE</scope>
    <source>
        <strain evidence="4">FP-58527</strain>
    </source>
</reference>
<dbReference type="EMBL" id="KE504156">
    <property type="protein sequence ID" value="EPS99512.1"/>
    <property type="molecule type" value="Genomic_DNA"/>
</dbReference>
<keyword evidence="2" id="KW-0732">Signal</keyword>
<keyword evidence="4" id="KW-1185">Reference proteome</keyword>
<organism evidence="3 4">
    <name type="scientific">Fomitopsis schrenkii</name>
    <name type="common">Brown rot fungus</name>
    <dbReference type="NCBI Taxonomy" id="2126942"/>
    <lineage>
        <taxon>Eukaryota</taxon>
        <taxon>Fungi</taxon>
        <taxon>Dikarya</taxon>
        <taxon>Basidiomycota</taxon>
        <taxon>Agaricomycotina</taxon>
        <taxon>Agaricomycetes</taxon>
        <taxon>Polyporales</taxon>
        <taxon>Fomitopsis</taxon>
    </lineage>
</organism>
<feature type="region of interest" description="Disordered" evidence="1">
    <location>
        <begin position="89"/>
        <end position="114"/>
    </location>
</feature>
<dbReference type="AlphaFoldDB" id="S8E3Y7"/>
<evidence type="ECO:0000313" key="4">
    <source>
        <dbReference type="Proteomes" id="UP000015241"/>
    </source>
</evidence>
<accession>S8E3Y7</accession>
<proteinExistence type="predicted"/>
<sequence>MRFSAAVALAAAAASVAPALASYAAFEAREADVDLYSRAWIDSNGVVHHGEGDPRKKGYKGPGSAKRRSLGDKDLFARAWIDSKGKVHWAPGVRTDPRKGCGSAPRSLDEYYLD</sequence>
<protein>
    <submittedName>
        <fullName evidence="3">Uncharacterized protein</fullName>
    </submittedName>
</protein>
<evidence type="ECO:0000256" key="2">
    <source>
        <dbReference type="SAM" id="SignalP"/>
    </source>
</evidence>
<evidence type="ECO:0000313" key="3">
    <source>
        <dbReference type="EMBL" id="EPS99512.1"/>
    </source>
</evidence>
<dbReference type="InParanoid" id="S8E3Y7"/>
<dbReference type="Proteomes" id="UP000015241">
    <property type="component" value="Unassembled WGS sequence"/>
</dbReference>
<feature type="signal peptide" evidence="2">
    <location>
        <begin position="1"/>
        <end position="21"/>
    </location>
</feature>
<dbReference type="HOGENOM" id="CLU_2121110_0_0_1"/>